<dbReference type="EMBL" id="SUTF01000006">
    <property type="protein sequence ID" value="MBE6510727.1"/>
    <property type="molecule type" value="Genomic_DNA"/>
</dbReference>
<dbReference type="Pfam" id="PF13151">
    <property type="entry name" value="DUF3990"/>
    <property type="match status" value="1"/>
</dbReference>
<name>A0A8T3VJG3_9EURY</name>
<comment type="caution">
    <text evidence="1">The sequence shown here is derived from an EMBL/GenBank/DDBJ whole genome shotgun (WGS) entry which is preliminary data.</text>
</comment>
<dbReference type="AlphaFoldDB" id="A0A8T3VJG3"/>
<sequence length="151" mass="18218">MEIYHGSTVIVEKPEIRIEKFNKDFYFGFYCTLMEQQAIRWATRFREGIVNVYEYYPNDSLKTLKFEKMTEEWLDFIIACRSGIPHDWDIVKGPMADDTIYNYIQEFQDEKISREAFWALVKFRYPTHQICFNTKKALETIKFKEARKVHG</sequence>
<dbReference type="Proteomes" id="UP000713479">
    <property type="component" value="Unassembled WGS sequence"/>
</dbReference>
<protein>
    <submittedName>
        <fullName evidence="1">DUF3990 domain-containing protein</fullName>
    </submittedName>
</protein>
<accession>A0A8T3VJG3</accession>
<proteinExistence type="predicted"/>
<evidence type="ECO:0000313" key="1">
    <source>
        <dbReference type="EMBL" id="MBE6510727.1"/>
    </source>
</evidence>
<evidence type="ECO:0000313" key="2">
    <source>
        <dbReference type="Proteomes" id="UP000713479"/>
    </source>
</evidence>
<dbReference type="InterPro" id="IPR025051">
    <property type="entry name" value="DUF3990"/>
</dbReference>
<gene>
    <name evidence="1" type="ORF">E7Z74_05625</name>
</gene>
<organism evidence="1 2">
    <name type="scientific">Methanobrevibacter millerae</name>
    <dbReference type="NCBI Taxonomy" id="230361"/>
    <lineage>
        <taxon>Archaea</taxon>
        <taxon>Methanobacteriati</taxon>
        <taxon>Methanobacteriota</taxon>
        <taxon>Methanomada group</taxon>
        <taxon>Methanobacteria</taxon>
        <taxon>Methanobacteriales</taxon>
        <taxon>Methanobacteriaceae</taxon>
        <taxon>Methanobrevibacter</taxon>
    </lineage>
</organism>
<reference evidence="1" key="1">
    <citation type="submission" date="2019-04" db="EMBL/GenBank/DDBJ databases">
        <title>Evolution of Biomass-Degrading Anaerobic Consortia Revealed by Metagenomics.</title>
        <authorList>
            <person name="Peng X."/>
        </authorList>
    </citation>
    <scope>NUCLEOTIDE SEQUENCE</scope>
    <source>
        <strain evidence="1">SIG13</strain>
    </source>
</reference>